<keyword evidence="3" id="KW-1185">Reference proteome</keyword>
<gene>
    <name evidence="2" type="ORF">KIN20_030240</name>
</gene>
<comment type="caution">
    <text evidence="2">The sequence shown here is derived from an EMBL/GenBank/DDBJ whole genome shotgun (WGS) entry which is preliminary data.</text>
</comment>
<name>A0AAD5WG74_PARTN</name>
<protein>
    <submittedName>
        <fullName evidence="2">Uncharacterized protein</fullName>
    </submittedName>
</protein>
<organism evidence="2 3">
    <name type="scientific">Parelaphostrongylus tenuis</name>
    <name type="common">Meningeal worm</name>
    <dbReference type="NCBI Taxonomy" id="148309"/>
    <lineage>
        <taxon>Eukaryota</taxon>
        <taxon>Metazoa</taxon>
        <taxon>Ecdysozoa</taxon>
        <taxon>Nematoda</taxon>
        <taxon>Chromadorea</taxon>
        <taxon>Rhabditida</taxon>
        <taxon>Rhabditina</taxon>
        <taxon>Rhabditomorpha</taxon>
        <taxon>Strongyloidea</taxon>
        <taxon>Metastrongylidae</taxon>
        <taxon>Parelaphostrongylus</taxon>
    </lineage>
</organism>
<dbReference type="Proteomes" id="UP001196413">
    <property type="component" value="Unassembled WGS sequence"/>
</dbReference>
<accession>A0AAD5WG74</accession>
<reference evidence="2" key="1">
    <citation type="submission" date="2021-06" db="EMBL/GenBank/DDBJ databases">
        <title>Parelaphostrongylus tenuis whole genome reference sequence.</title>
        <authorList>
            <person name="Garwood T.J."/>
            <person name="Larsen P.A."/>
            <person name="Fountain-Jones N.M."/>
            <person name="Garbe J.R."/>
            <person name="Macchietto M.G."/>
            <person name="Kania S.A."/>
            <person name="Gerhold R.W."/>
            <person name="Richards J.E."/>
            <person name="Wolf T.M."/>
        </authorList>
    </citation>
    <scope>NUCLEOTIDE SEQUENCE</scope>
    <source>
        <strain evidence="2">MNPRO001-30</strain>
        <tissue evidence="2">Meninges</tissue>
    </source>
</reference>
<proteinExistence type="predicted"/>
<evidence type="ECO:0000313" key="3">
    <source>
        <dbReference type="Proteomes" id="UP001196413"/>
    </source>
</evidence>
<evidence type="ECO:0000256" key="1">
    <source>
        <dbReference type="SAM" id="MobiDB-lite"/>
    </source>
</evidence>
<sequence>MLMKHSRCDLGSGPTKAHPCGLVETLGGRGGQLIALSRLKRTIQEVHNTVYGILKKPKAKRRADNGKRAKKAQSAKKSCTTGK</sequence>
<evidence type="ECO:0000313" key="2">
    <source>
        <dbReference type="EMBL" id="KAJ1368886.1"/>
    </source>
</evidence>
<dbReference type="EMBL" id="JAHQIW010006340">
    <property type="protein sequence ID" value="KAJ1368886.1"/>
    <property type="molecule type" value="Genomic_DNA"/>
</dbReference>
<feature type="region of interest" description="Disordered" evidence="1">
    <location>
        <begin position="56"/>
        <end position="83"/>
    </location>
</feature>
<dbReference type="AlphaFoldDB" id="A0AAD5WG74"/>